<evidence type="ECO:0000256" key="3">
    <source>
        <dbReference type="ARBA" id="ARBA00022741"/>
    </source>
</evidence>
<keyword evidence="2" id="KW-0808">Transferase</keyword>
<feature type="binding site" evidence="6">
    <location>
        <position position="139"/>
    </location>
    <ligand>
        <name>ATP</name>
        <dbReference type="ChEBI" id="CHEBI:30616"/>
    </ligand>
</feature>
<protein>
    <submittedName>
        <fullName evidence="9">Protein kinase domain-containing protein</fullName>
    </submittedName>
</protein>
<feature type="region of interest" description="Disordered" evidence="7">
    <location>
        <begin position="500"/>
        <end position="519"/>
    </location>
</feature>
<sequence>MNLTLPADLIWTVPVTHLEEQLPQPTRAPPQPIPILNRVIVSNHAAKAALRERRGTHDAAHRVVSHMPSAPPELRVMMSIPTIFNPNLNGMEPISDFLPSPNETVGFNYKIDGILGSGSFATVFRAVHEGAQNRPVALKCLKNAKETMDAGLGEARVQSLIRLHDPLGRRHIVRLLDCFYYREHLFLVYERLNASVLAHYMHLETLGPCARAEYWHAGSIGALSIQMLDALAFLAYLGITHCDVKTANICIVNAERRIFKLIDFGSAVLNYDAHMSCVQSRWYRAPEVILGLSWTPKVDVWSLGCVAIELALGFLPFQFASTELVLAAHKATRGPFPPWMMEGPLGSMHFIGAQDGALGHTHFIGAQDGALGHTHFTGAQDGALGHTHFTGAQDGAQTPFWSAGDLYEVDPPANPPGTYLLYAEPNTTLRSLLALRVHADVFGDVASFSHFAETLLTIDPDVRPTAAEALQHPWMASYSLPPIDPPIVPVAPPWMASYGLPSPDRSPVRYSGPASPDAD</sequence>
<name>A0A0M0K625_9EUKA</name>
<keyword evidence="5 6" id="KW-0067">ATP-binding</keyword>
<evidence type="ECO:0000313" key="10">
    <source>
        <dbReference type="Proteomes" id="UP000037460"/>
    </source>
</evidence>
<dbReference type="EMBL" id="JWZX01001261">
    <property type="protein sequence ID" value="KOO34316.1"/>
    <property type="molecule type" value="Genomic_DNA"/>
</dbReference>
<dbReference type="GO" id="GO:0004674">
    <property type="term" value="F:protein serine/threonine kinase activity"/>
    <property type="evidence" value="ECO:0007669"/>
    <property type="project" value="UniProtKB-KW"/>
</dbReference>
<dbReference type="PANTHER" id="PTHR24058:SF124">
    <property type="entry name" value="PROTEIN KINASE SUPERFAMILY PROTEIN"/>
    <property type="match status" value="1"/>
</dbReference>
<dbReference type="GO" id="GO:0005524">
    <property type="term" value="F:ATP binding"/>
    <property type="evidence" value="ECO:0007669"/>
    <property type="project" value="UniProtKB-UniRule"/>
</dbReference>
<proteinExistence type="predicted"/>
<dbReference type="InterPro" id="IPR000719">
    <property type="entry name" value="Prot_kinase_dom"/>
</dbReference>
<keyword evidence="10" id="KW-1185">Reference proteome</keyword>
<evidence type="ECO:0000313" key="9">
    <source>
        <dbReference type="EMBL" id="KOO34316.1"/>
    </source>
</evidence>
<dbReference type="PROSITE" id="PS50011">
    <property type="entry name" value="PROTEIN_KINASE_DOM"/>
    <property type="match status" value="1"/>
</dbReference>
<dbReference type="Pfam" id="PF00069">
    <property type="entry name" value="Pkinase"/>
    <property type="match status" value="1"/>
</dbReference>
<reference evidence="10" key="1">
    <citation type="journal article" date="2015" name="PLoS Genet.">
        <title>Genome Sequence and Transcriptome Analyses of Chrysochromulina tobin: Metabolic Tools for Enhanced Algal Fitness in the Prominent Order Prymnesiales (Haptophyceae).</title>
        <authorList>
            <person name="Hovde B.T."/>
            <person name="Deodato C.R."/>
            <person name="Hunsperger H.M."/>
            <person name="Ryken S.A."/>
            <person name="Yost W."/>
            <person name="Jha R.K."/>
            <person name="Patterson J."/>
            <person name="Monnat R.J. Jr."/>
            <person name="Barlow S.B."/>
            <person name="Starkenburg S.R."/>
            <person name="Cattolico R.A."/>
        </authorList>
    </citation>
    <scope>NUCLEOTIDE SEQUENCE</scope>
    <source>
        <strain evidence="10">CCMP291</strain>
    </source>
</reference>
<comment type="caution">
    <text evidence="9">The sequence shown here is derived from an EMBL/GenBank/DDBJ whole genome shotgun (WGS) entry which is preliminary data.</text>
</comment>
<organism evidence="9 10">
    <name type="scientific">Chrysochromulina tobinii</name>
    <dbReference type="NCBI Taxonomy" id="1460289"/>
    <lineage>
        <taxon>Eukaryota</taxon>
        <taxon>Haptista</taxon>
        <taxon>Haptophyta</taxon>
        <taxon>Prymnesiophyceae</taxon>
        <taxon>Prymnesiales</taxon>
        <taxon>Chrysochromulinaceae</taxon>
        <taxon>Chrysochromulina</taxon>
    </lineage>
</organism>
<evidence type="ECO:0000256" key="7">
    <source>
        <dbReference type="SAM" id="MobiDB-lite"/>
    </source>
</evidence>
<evidence type="ECO:0000256" key="1">
    <source>
        <dbReference type="ARBA" id="ARBA00022527"/>
    </source>
</evidence>
<evidence type="ECO:0000256" key="5">
    <source>
        <dbReference type="ARBA" id="ARBA00022840"/>
    </source>
</evidence>
<dbReference type="SMART" id="SM00220">
    <property type="entry name" value="S_TKc"/>
    <property type="match status" value="1"/>
</dbReference>
<keyword evidence="4 9" id="KW-0418">Kinase</keyword>
<dbReference type="Proteomes" id="UP000037460">
    <property type="component" value="Unassembled WGS sequence"/>
</dbReference>
<dbReference type="SUPFAM" id="SSF56112">
    <property type="entry name" value="Protein kinase-like (PK-like)"/>
    <property type="match status" value="1"/>
</dbReference>
<dbReference type="InterPro" id="IPR011009">
    <property type="entry name" value="Kinase-like_dom_sf"/>
</dbReference>
<feature type="domain" description="Protein kinase" evidence="8">
    <location>
        <begin position="109"/>
        <end position="475"/>
    </location>
</feature>
<dbReference type="PROSITE" id="PS00107">
    <property type="entry name" value="PROTEIN_KINASE_ATP"/>
    <property type="match status" value="1"/>
</dbReference>
<evidence type="ECO:0000256" key="2">
    <source>
        <dbReference type="ARBA" id="ARBA00022679"/>
    </source>
</evidence>
<keyword evidence="3 6" id="KW-0547">Nucleotide-binding</keyword>
<dbReference type="Gene3D" id="1.10.510.10">
    <property type="entry name" value="Transferase(Phosphotransferase) domain 1"/>
    <property type="match status" value="2"/>
</dbReference>
<dbReference type="InterPro" id="IPR017441">
    <property type="entry name" value="Protein_kinase_ATP_BS"/>
</dbReference>
<evidence type="ECO:0000256" key="4">
    <source>
        <dbReference type="ARBA" id="ARBA00022777"/>
    </source>
</evidence>
<evidence type="ECO:0000259" key="8">
    <source>
        <dbReference type="PROSITE" id="PS50011"/>
    </source>
</evidence>
<dbReference type="PROSITE" id="PS00108">
    <property type="entry name" value="PROTEIN_KINASE_ST"/>
    <property type="match status" value="1"/>
</dbReference>
<dbReference type="OrthoDB" id="9332038at2759"/>
<gene>
    <name evidence="9" type="ORF">Ctob_013728</name>
</gene>
<dbReference type="InterPro" id="IPR050494">
    <property type="entry name" value="Ser_Thr_dual-spec_kinase"/>
</dbReference>
<accession>A0A0M0K625</accession>
<dbReference type="PANTHER" id="PTHR24058">
    <property type="entry name" value="DUAL SPECIFICITY PROTEIN KINASE"/>
    <property type="match status" value="1"/>
</dbReference>
<keyword evidence="1" id="KW-0723">Serine/threonine-protein kinase</keyword>
<dbReference type="AlphaFoldDB" id="A0A0M0K625"/>
<dbReference type="InterPro" id="IPR008271">
    <property type="entry name" value="Ser/Thr_kinase_AS"/>
</dbReference>
<evidence type="ECO:0000256" key="6">
    <source>
        <dbReference type="PROSITE-ProRule" id="PRU10141"/>
    </source>
</evidence>